<dbReference type="EMBL" id="JACHHG010000004">
    <property type="protein sequence ID" value="MBB6097911.1"/>
    <property type="molecule type" value="Genomic_DNA"/>
</dbReference>
<accession>A0A841HWK2</accession>
<organism evidence="1 2">
    <name type="scientific">Deinobacterium chartae</name>
    <dbReference type="NCBI Taxonomy" id="521158"/>
    <lineage>
        <taxon>Bacteria</taxon>
        <taxon>Thermotogati</taxon>
        <taxon>Deinococcota</taxon>
        <taxon>Deinococci</taxon>
        <taxon>Deinococcales</taxon>
        <taxon>Deinococcaceae</taxon>
        <taxon>Deinobacterium</taxon>
    </lineage>
</organism>
<sequence length="71" mass="7998">MDDITHIQTVRLRQWSWPVMVKISLDGTRQIYTTTLKGVRLETNKGQRIILGSTDPERLASSIAKARTSGT</sequence>
<evidence type="ECO:0000313" key="2">
    <source>
        <dbReference type="Proteomes" id="UP000569951"/>
    </source>
</evidence>
<evidence type="ECO:0000313" key="1">
    <source>
        <dbReference type="EMBL" id="MBB6097911.1"/>
    </source>
</evidence>
<name>A0A841HWK2_9DEIO</name>
<proteinExistence type="predicted"/>
<dbReference type="Proteomes" id="UP000569951">
    <property type="component" value="Unassembled WGS sequence"/>
</dbReference>
<comment type="caution">
    <text evidence="1">The sequence shown here is derived from an EMBL/GenBank/DDBJ whole genome shotgun (WGS) entry which is preliminary data.</text>
</comment>
<dbReference type="AlphaFoldDB" id="A0A841HWK2"/>
<keyword evidence="2" id="KW-1185">Reference proteome</keyword>
<protein>
    <submittedName>
        <fullName evidence="1">Uncharacterized protein</fullName>
    </submittedName>
</protein>
<reference evidence="1 2" key="1">
    <citation type="submission" date="2020-08" db="EMBL/GenBank/DDBJ databases">
        <title>Genomic Encyclopedia of Type Strains, Phase IV (KMG-IV): sequencing the most valuable type-strain genomes for metagenomic binning, comparative biology and taxonomic classification.</title>
        <authorList>
            <person name="Goeker M."/>
        </authorList>
    </citation>
    <scope>NUCLEOTIDE SEQUENCE [LARGE SCALE GENOMIC DNA]</scope>
    <source>
        <strain evidence="1 2">DSM 21458</strain>
    </source>
</reference>
<dbReference type="RefSeq" id="WP_183985814.1">
    <property type="nucleotide sequence ID" value="NZ_JACHHG010000004.1"/>
</dbReference>
<gene>
    <name evidence="1" type="ORF">HNR42_001334</name>
</gene>